<keyword evidence="1" id="KW-0812">Transmembrane</keyword>
<organism evidence="2 3">
    <name type="scientific">Legionella tucsonensis</name>
    <dbReference type="NCBI Taxonomy" id="40335"/>
    <lineage>
        <taxon>Bacteria</taxon>
        <taxon>Pseudomonadati</taxon>
        <taxon>Pseudomonadota</taxon>
        <taxon>Gammaproteobacteria</taxon>
        <taxon>Legionellales</taxon>
        <taxon>Legionellaceae</taxon>
        <taxon>Legionella</taxon>
    </lineage>
</organism>
<dbReference type="InterPro" id="IPR046513">
    <property type="entry name" value="DUF6691"/>
</dbReference>
<evidence type="ECO:0008006" key="4">
    <source>
        <dbReference type="Google" id="ProtNLM"/>
    </source>
</evidence>
<feature type="transmembrane region" description="Helical" evidence="1">
    <location>
        <begin position="7"/>
        <end position="23"/>
    </location>
</feature>
<dbReference type="RefSeq" id="WP_058520457.1">
    <property type="nucleotide sequence ID" value="NZ_CAAAIP010000001.1"/>
</dbReference>
<proteinExistence type="predicted"/>
<evidence type="ECO:0000256" key="1">
    <source>
        <dbReference type="SAM" id="Phobius"/>
    </source>
</evidence>
<dbReference type="EMBL" id="LNZA01000001">
    <property type="protein sequence ID" value="KTD73423.1"/>
    <property type="molecule type" value="Genomic_DNA"/>
</dbReference>
<feature type="transmembrane region" description="Helical" evidence="1">
    <location>
        <begin position="117"/>
        <end position="135"/>
    </location>
</feature>
<dbReference type="Proteomes" id="UP000054693">
    <property type="component" value="Unassembled WGS sequence"/>
</dbReference>
<evidence type="ECO:0000313" key="2">
    <source>
        <dbReference type="EMBL" id="KTD73423.1"/>
    </source>
</evidence>
<reference evidence="2 3" key="1">
    <citation type="submission" date="2015-11" db="EMBL/GenBank/DDBJ databases">
        <title>Genomic analysis of 38 Legionella species identifies large and diverse effector repertoires.</title>
        <authorList>
            <person name="Burstein D."/>
            <person name="Amaro F."/>
            <person name="Zusman T."/>
            <person name="Lifshitz Z."/>
            <person name="Cohen O."/>
            <person name="Gilbert J.A."/>
            <person name="Pupko T."/>
            <person name="Shuman H.A."/>
            <person name="Segal G."/>
        </authorList>
    </citation>
    <scope>NUCLEOTIDE SEQUENCE [LARGE SCALE GENOMIC DNA]</scope>
    <source>
        <strain evidence="2 3">ATCC 49180</strain>
    </source>
</reference>
<feature type="transmembrane region" description="Helical" evidence="1">
    <location>
        <begin position="43"/>
        <end position="60"/>
    </location>
</feature>
<sequence length="140" mass="15664">MYHLMAFINGIIFGAGLTISNMVNPYKVLDFLDVTGNWDPTLLVVMLAALLTTFIGYRIVRLLKKPVLDEGFHIPEKTKITRSFIVGSVIFGVGWGIAGYCPGPSISALATLNVDPLYFVIGMVIGSYVYYWFYIRSRKE</sequence>
<dbReference type="PATRIC" id="fig|40335.7.peg.1350"/>
<accession>A0A0W0ZW81</accession>
<gene>
    <name evidence="2" type="ORF">Ltuc_1270</name>
</gene>
<dbReference type="Pfam" id="PF20398">
    <property type="entry name" value="DUF6691"/>
    <property type="match status" value="1"/>
</dbReference>
<dbReference type="STRING" id="40335.Ltuc_1270"/>
<evidence type="ECO:0000313" key="3">
    <source>
        <dbReference type="Proteomes" id="UP000054693"/>
    </source>
</evidence>
<name>A0A0W0ZW81_9GAMM</name>
<keyword evidence="3" id="KW-1185">Reference proteome</keyword>
<protein>
    <recommendedName>
        <fullName evidence="4">Transporter protein</fullName>
    </recommendedName>
</protein>
<feature type="transmembrane region" description="Helical" evidence="1">
    <location>
        <begin position="80"/>
        <end position="97"/>
    </location>
</feature>
<dbReference type="OrthoDB" id="9790409at2"/>
<keyword evidence="1" id="KW-1133">Transmembrane helix</keyword>
<keyword evidence="1" id="KW-0472">Membrane</keyword>
<comment type="caution">
    <text evidence="2">The sequence shown here is derived from an EMBL/GenBank/DDBJ whole genome shotgun (WGS) entry which is preliminary data.</text>
</comment>
<dbReference type="AlphaFoldDB" id="A0A0W0ZW81"/>